<reference evidence="9" key="3">
    <citation type="submission" date="2025-09" db="UniProtKB">
        <authorList>
            <consortium name="Ensembl"/>
        </authorList>
    </citation>
    <scope>IDENTIFICATION</scope>
</reference>
<dbReference type="GO" id="GO:0034454">
    <property type="term" value="P:microtubule anchoring at centrosome"/>
    <property type="evidence" value="ECO:0007669"/>
    <property type="project" value="TreeGrafter"/>
</dbReference>
<dbReference type="GO" id="GO:0097431">
    <property type="term" value="C:mitotic spindle pole"/>
    <property type="evidence" value="ECO:0007669"/>
    <property type="project" value="TreeGrafter"/>
</dbReference>
<evidence type="ECO:0000259" key="8">
    <source>
        <dbReference type="PROSITE" id="PS50222"/>
    </source>
</evidence>
<name>A0A669EJD1_ORENI</name>
<dbReference type="GO" id="GO:0051642">
    <property type="term" value="P:centrosome localization"/>
    <property type="evidence" value="ECO:0007669"/>
    <property type="project" value="TreeGrafter"/>
</dbReference>
<feature type="coiled-coil region" evidence="5">
    <location>
        <begin position="599"/>
        <end position="947"/>
    </location>
</feature>
<evidence type="ECO:0000313" key="10">
    <source>
        <dbReference type="Proteomes" id="UP000005207"/>
    </source>
</evidence>
<evidence type="ECO:0000256" key="7">
    <source>
        <dbReference type="SAM" id="Phobius"/>
    </source>
</evidence>
<proteinExistence type="predicted"/>
<keyword evidence="7" id="KW-1133">Transmembrane helix</keyword>
<feature type="domain" description="EF-hand" evidence="8">
    <location>
        <begin position="9"/>
        <end position="44"/>
    </location>
</feature>
<feature type="region of interest" description="Disordered" evidence="6">
    <location>
        <begin position="557"/>
        <end position="586"/>
    </location>
</feature>
<dbReference type="GO" id="GO:0000242">
    <property type="term" value="C:pericentriolar material"/>
    <property type="evidence" value="ECO:0007669"/>
    <property type="project" value="TreeGrafter"/>
</dbReference>
<feature type="transmembrane region" description="Helical" evidence="7">
    <location>
        <begin position="1093"/>
        <end position="1118"/>
    </location>
</feature>
<dbReference type="GO" id="GO:0005814">
    <property type="term" value="C:centriole"/>
    <property type="evidence" value="ECO:0007669"/>
    <property type="project" value="TreeGrafter"/>
</dbReference>
<dbReference type="GO" id="GO:0005509">
    <property type="term" value="F:calcium ion binding"/>
    <property type="evidence" value="ECO:0007669"/>
    <property type="project" value="InterPro"/>
</dbReference>
<keyword evidence="10" id="KW-1185">Reference proteome</keyword>
<feature type="region of interest" description="Disordered" evidence="6">
    <location>
        <begin position="240"/>
        <end position="273"/>
    </location>
</feature>
<keyword evidence="5" id="KW-0175">Coiled coil</keyword>
<dbReference type="GO" id="GO:0090222">
    <property type="term" value="P:centrosome-templated microtubule nucleation"/>
    <property type="evidence" value="ECO:0007669"/>
    <property type="project" value="TreeGrafter"/>
</dbReference>
<evidence type="ECO:0000256" key="1">
    <source>
        <dbReference type="ARBA" id="ARBA00004300"/>
    </source>
</evidence>
<keyword evidence="7" id="KW-0812">Transmembrane</keyword>
<evidence type="ECO:0000313" key="9">
    <source>
        <dbReference type="Ensembl" id="ENSONIP00000072995.1"/>
    </source>
</evidence>
<keyword evidence="4" id="KW-0206">Cytoskeleton</keyword>
<keyword evidence="3" id="KW-0597">Phosphoprotein</keyword>
<reference evidence="10" key="1">
    <citation type="submission" date="2012-01" db="EMBL/GenBank/DDBJ databases">
        <title>The Genome Sequence of Oreochromis niloticus (Nile Tilapia).</title>
        <authorList>
            <consortium name="Broad Institute Genome Assembly Team"/>
            <consortium name="Broad Institute Sequencing Platform"/>
            <person name="Di Palma F."/>
            <person name="Johnson J."/>
            <person name="Lander E.S."/>
            <person name="Lindblad-Toh K."/>
        </authorList>
    </citation>
    <scope>NUCLEOTIDE SEQUENCE [LARGE SCALE GENOMIC DNA]</scope>
</reference>
<dbReference type="PROSITE" id="PS50222">
    <property type="entry name" value="EF_HAND_2"/>
    <property type="match status" value="1"/>
</dbReference>
<feature type="coiled-coil region" evidence="5">
    <location>
        <begin position="354"/>
        <end position="556"/>
    </location>
</feature>
<dbReference type="InterPro" id="IPR002048">
    <property type="entry name" value="EF_hand_dom"/>
</dbReference>
<evidence type="ECO:0000256" key="3">
    <source>
        <dbReference type="ARBA" id="ARBA00022553"/>
    </source>
</evidence>
<organism evidence="9 10">
    <name type="scientific">Oreochromis niloticus</name>
    <name type="common">Nile tilapia</name>
    <name type="synonym">Tilapia nilotica</name>
    <dbReference type="NCBI Taxonomy" id="8128"/>
    <lineage>
        <taxon>Eukaryota</taxon>
        <taxon>Metazoa</taxon>
        <taxon>Chordata</taxon>
        <taxon>Craniata</taxon>
        <taxon>Vertebrata</taxon>
        <taxon>Euteleostomi</taxon>
        <taxon>Actinopterygii</taxon>
        <taxon>Neopterygii</taxon>
        <taxon>Teleostei</taxon>
        <taxon>Neoteleostei</taxon>
        <taxon>Acanthomorphata</taxon>
        <taxon>Ovalentaria</taxon>
        <taxon>Cichlomorphae</taxon>
        <taxon>Cichliformes</taxon>
        <taxon>Cichlidae</taxon>
        <taxon>African cichlids</taxon>
        <taxon>Pseudocrenilabrinae</taxon>
        <taxon>Oreochromini</taxon>
        <taxon>Oreochromis</taxon>
    </lineage>
</organism>
<dbReference type="SUPFAM" id="SSF47473">
    <property type="entry name" value="EF-hand"/>
    <property type="match status" value="1"/>
</dbReference>
<feature type="coiled-coil region" evidence="5">
    <location>
        <begin position="1118"/>
        <end position="1194"/>
    </location>
</feature>
<dbReference type="GeneTree" id="ENSGT00660000095541"/>
<reference evidence="9" key="2">
    <citation type="submission" date="2025-08" db="UniProtKB">
        <authorList>
            <consortium name="Ensembl"/>
        </authorList>
    </citation>
    <scope>IDENTIFICATION</scope>
</reference>
<accession>A0A669EJD1</accession>
<evidence type="ECO:0000256" key="6">
    <source>
        <dbReference type="SAM" id="MobiDB-lite"/>
    </source>
</evidence>
<evidence type="ECO:0000256" key="2">
    <source>
        <dbReference type="ARBA" id="ARBA00022490"/>
    </source>
</evidence>
<protein>
    <submittedName>
        <fullName evidence="9">Ninein</fullName>
    </submittedName>
</protein>
<evidence type="ECO:0000256" key="4">
    <source>
        <dbReference type="ARBA" id="ARBA00023212"/>
    </source>
</evidence>
<dbReference type="PANTHER" id="PTHR18905:SF11">
    <property type="entry name" value="NINEIN"/>
    <property type="match status" value="1"/>
</dbReference>
<dbReference type="GO" id="GO:0097539">
    <property type="term" value="C:ciliary transition fiber"/>
    <property type="evidence" value="ECO:0007669"/>
    <property type="project" value="TreeGrafter"/>
</dbReference>
<dbReference type="AlphaFoldDB" id="A0A669EJD1"/>
<dbReference type="Gene3D" id="1.10.238.10">
    <property type="entry name" value="EF-hand"/>
    <property type="match status" value="1"/>
</dbReference>
<gene>
    <name evidence="9" type="primary">NIN</name>
    <name evidence="9" type="synonym">nin</name>
</gene>
<feature type="coiled-coil region" evidence="5">
    <location>
        <begin position="983"/>
        <end position="1063"/>
    </location>
</feature>
<evidence type="ECO:0000256" key="5">
    <source>
        <dbReference type="SAM" id="Coils"/>
    </source>
</evidence>
<sequence>MDDGQEQDQYEERLKEVFNSFDTSGCGSLCTEELSDLCQSLHLNDTAPALLQTLLQNQDRLTARVDFEQFKDALILVLSSSIEPPQEEQESPEIKPKFVKGGKRYGRRSTPELIEPISDLTETTHVKPADEEDLEDNYDSRWNAHETSTEEYEAEGQMHLWNPDEPNTPRGSIVPLSTHLEERLREACEEMAIQWDGCAGHSELLALCEHLGLEVNGDVLLSLSADGMMTVQEFVSRVANHNKPPTPSASTPYRQLKRHHSTQPFDEGGRRIATPSSLTSTIGMRLFSSLDDGTGYTPVEYILDAWIEDGIENSTEILQALNFELDGKLSLGDLTMALENELLVTKNGIHQAALASFKAEIRYLLERVDRALREKEKIRSDLEKAEKQKTQLATEVDEHHSAIEHMNNLNLRKLEQDHKEKLAAVKSELLREMEQIQQQACLQRDELEAEIEKIREDESFLRDHLSISVKENRRLEMELLDSNEKLVDAQNQITKLQTSLDNIMKDKFGDLDPNSADFLLQEERIKQLRSGYEAQCRELQDRIDELQSELQEFHSLGRTHQSCQKPLSEELESKSPGMESDPGLGSEEVQPFSMSLEAEMMLEQLKEQHLCEIEELRNQLEIKVSLLPPPVFNADEMVNIQSHAQQLQSQLEEVQLERSLLEEKQTEEREELKNLQEEELVKLRNQLLEAQTLIADLKEQLKTLRVQQTETDESLQTEIEKLRTQHDTELKKLKDEHAELFETRLAEERKELQEEKADLEKRLLDDWESKKKLLLESHEEKLSDKLEEVKLKFEEEREELVKTLTEEWQKERAQLDQQNGESLQMLLEEEMLRLVKEQEEKESSLREQWERERARLQEHHEAALLEKILEERSQLQEKFEQREKKLKEEWERERLQLEEDYEGMIQDRINEEREKFETEREEVEKRLESLTEEKARLEESHREAVKELSVKHIEERDTLALICFFPLKVKTMEETLQTVNHQSARLKSDLRVSQQERDSLKHEVALLHKQLQNAIDKNRVLEIALHSSGLQNHSKKLYRDEMSRLMEQEQQLLRQENERLQAEVCSIKGDLLQSREKVSRAPQKNGRLLKADFFYFFYFFFIFIFSFSSVSYVSGLFCDERETKMKRMEERMKEIELSLHNVKLLLKEKVAQLKDQLHKNGKADVLIKDLYVENAQLLKALEITEQRQKIAEKKNYLLEEKISSLNKIVCDLNPSHLPLPYHYK</sequence>
<dbReference type="Ensembl" id="ENSONIT00000041788.1">
    <property type="protein sequence ID" value="ENSONIP00000072995.1"/>
    <property type="gene ID" value="ENSONIG00000000516.2"/>
</dbReference>
<dbReference type="PANTHER" id="PTHR18905">
    <property type="entry name" value="NINEIN"/>
    <property type="match status" value="1"/>
</dbReference>
<keyword evidence="2" id="KW-0963">Cytoplasm</keyword>
<comment type="subcellular location">
    <subcellularLocation>
        <location evidence="1">Cytoplasm</location>
        <location evidence="1">Cytoskeleton</location>
        <location evidence="1">Microtubule organizing center</location>
        <location evidence="1">Centrosome</location>
    </subcellularLocation>
</comment>
<dbReference type="InterPro" id="IPR011992">
    <property type="entry name" value="EF-hand-dom_pair"/>
</dbReference>
<dbReference type="Proteomes" id="UP000005207">
    <property type="component" value="Linkage group LG19"/>
</dbReference>
<keyword evidence="7" id="KW-0472">Membrane</keyword>